<gene>
    <name evidence="1" type="ORF">GCM10023183_23500</name>
</gene>
<protein>
    <submittedName>
        <fullName evidence="1">Uncharacterized protein</fullName>
    </submittedName>
</protein>
<proteinExistence type="predicted"/>
<dbReference type="Proteomes" id="UP001501844">
    <property type="component" value="Unassembled WGS sequence"/>
</dbReference>
<keyword evidence="2" id="KW-1185">Reference proteome</keyword>
<comment type="caution">
    <text evidence="1">The sequence shown here is derived from an EMBL/GenBank/DDBJ whole genome shotgun (WGS) entry which is preliminary data.</text>
</comment>
<evidence type="ECO:0000313" key="1">
    <source>
        <dbReference type="EMBL" id="GAA4307522.1"/>
    </source>
</evidence>
<evidence type="ECO:0000313" key="2">
    <source>
        <dbReference type="Proteomes" id="UP001501844"/>
    </source>
</evidence>
<dbReference type="EMBL" id="BAABGX010000002">
    <property type="protein sequence ID" value="GAA4307522.1"/>
    <property type="molecule type" value="Genomic_DNA"/>
</dbReference>
<reference evidence="2" key="1">
    <citation type="journal article" date="2019" name="Int. J. Syst. Evol. Microbiol.">
        <title>The Global Catalogue of Microorganisms (GCM) 10K type strain sequencing project: providing services to taxonomists for standard genome sequencing and annotation.</title>
        <authorList>
            <consortium name="The Broad Institute Genomics Platform"/>
            <consortium name="The Broad Institute Genome Sequencing Center for Infectious Disease"/>
            <person name="Wu L."/>
            <person name="Ma J."/>
        </authorList>
    </citation>
    <scope>NUCLEOTIDE SEQUENCE [LARGE SCALE GENOMIC DNA]</scope>
    <source>
        <strain evidence="2">JCM 17917</strain>
    </source>
</reference>
<sequence length="114" mass="12371">MVVAKAVSQWPRLTSAAEATNQVASQDKAETKRNASALKCLNQVLRAQPILILTHHNHTAPVTEPTAPVLWEQVRRLIVSQEPVDQVVQAAATKATVQAVAADVQVDQFNLELS</sequence>
<name>A0ABP8FND3_9BACT</name>
<accession>A0ABP8FND3</accession>
<organism evidence="1 2">
    <name type="scientific">Nibribacter koreensis</name>
    <dbReference type="NCBI Taxonomy" id="1084519"/>
    <lineage>
        <taxon>Bacteria</taxon>
        <taxon>Pseudomonadati</taxon>
        <taxon>Bacteroidota</taxon>
        <taxon>Cytophagia</taxon>
        <taxon>Cytophagales</taxon>
        <taxon>Hymenobacteraceae</taxon>
        <taxon>Nibribacter</taxon>
    </lineage>
</organism>